<evidence type="ECO:0000313" key="3">
    <source>
        <dbReference type="Proteomes" id="UP000623010"/>
    </source>
</evidence>
<dbReference type="EMBL" id="BMWH01000006">
    <property type="protein sequence ID" value="GGZ84644.1"/>
    <property type="molecule type" value="Genomic_DNA"/>
</dbReference>
<feature type="region of interest" description="Disordered" evidence="1">
    <location>
        <begin position="362"/>
        <end position="384"/>
    </location>
</feature>
<dbReference type="Proteomes" id="UP000623010">
    <property type="component" value="Unassembled WGS sequence"/>
</dbReference>
<feature type="region of interest" description="Disordered" evidence="1">
    <location>
        <begin position="1"/>
        <end position="47"/>
    </location>
</feature>
<sequence>MSTNNGDDGDGGEDGDAVRAANGGGTPPGAAEVACDESGSDGENLTTGNTDVFAHASVCMPLAEAAAYVQEVRDRIRSPAEEYKATHLLREKHRAVLEWFLSPSGPLHGRAHVDLTEKAFFVVERAVTLLLGGAADAAAPFRAGPEVLDAAALFRAGAEVFGESAWRRFLAASNGLLRGRNAGDPAAPVENFFHALGALDRTRASAEAADVLARLAAARPRAGAVRSGLVLAPRTAVPVLNPLVPALLRTAAHWSADGRAVRLVHDEQNVLTPDRVARIVHEARRAGIPLAGLRLVDSRRDARVQLADFLAGIARKLASDELNGRGEAALTALLRPYVGPDSVWGDRRSWYRLGPVATEPGAAREALPGHRVGSGPAPVRAQHL</sequence>
<evidence type="ECO:0000313" key="2">
    <source>
        <dbReference type="EMBL" id="GGZ84644.1"/>
    </source>
</evidence>
<reference evidence="2" key="1">
    <citation type="journal article" date="2014" name="Int. J. Syst. Evol. Microbiol.">
        <title>Complete genome sequence of Corynebacterium casei LMG S-19264T (=DSM 44701T), isolated from a smear-ripened cheese.</title>
        <authorList>
            <consortium name="US DOE Joint Genome Institute (JGI-PGF)"/>
            <person name="Walter F."/>
            <person name="Albersmeier A."/>
            <person name="Kalinowski J."/>
            <person name="Ruckert C."/>
        </authorList>
    </citation>
    <scope>NUCLEOTIDE SEQUENCE</scope>
    <source>
        <strain evidence="2">JCM 5016</strain>
    </source>
</reference>
<evidence type="ECO:0000256" key="1">
    <source>
        <dbReference type="SAM" id="MobiDB-lite"/>
    </source>
</evidence>
<name>A0A918R4Q2_9ACTN</name>
<comment type="caution">
    <text evidence="2">The sequence shown here is derived from an EMBL/GenBank/DDBJ whole genome shotgun (WGS) entry which is preliminary data.</text>
</comment>
<accession>A0A918R4Q2</accession>
<keyword evidence="3" id="KW-1185">Reference proteome</keyword>
<dbReference type="RefSeq" id="WP_373303168.1">
    <property type="nucleotide sequence ID" value="NZ_BMWH01000006.1"/>
</dbReference>
<proteinExistence type="predicted"/>
<gene>
    <name evidence="2" type="ORF">GCM10010389_23700</name>
</gene>
<dbReference type="AlphaFoldDB" id="A0A918R4Q2"/>
<protein>
    <submittedName>
        <fullName evidence="2">Uncharacterized protein</fullName>
    </submittedName>
</protein>
<reference evidence="2" key="2">
    <citation type="submission" date="2020-09" db="EMBL/GenBank/DDBJ databases">
        <authorList>
            <person name="Sun Q."/>
            <person name="Ohkuma M."/>
        </authorList>
    </citation>
    <scope>NUCLEOTIDE SEQUENCE</scope>
    <source>
        <strain evidence="2">JCM 5016</strain>
    </source>
</reference>
<organism evidence="2 3">
    <name type="scientific">Streptomyces echinoruber</name>
    <dbReference type="NCBI Taxonomy" id="68898"/>
    <lineage>
        <taxon>Bacteria</taxon>
        <taxon>Bacillati</taxon>
        <taxon>Actinomycetota</taxon>
        <taxon>Actinomycetes</taxon>
        <taxon>Kitasatosporales</taxon>
        <taxon>Streptomycetaceae</taxon>
        <taxon>Streptomyces</taxon>
    </lineage>
</organism>